<organism evidence="1 2">
    <name type="scientific">Chondrus crispus</name>
    <name type="common">Carrageen Irish moss</name>
    <name type="synonym">Polymorpha crispa</name>
    <dbReference type="NCBI Taxonomy" id="2769"/>
    <lineage>
        <taxon>Eukaryota</taxon>
        <taxon>Rhodophyta</taxon>
        <taxon>Florideophyceae</taxon>
        <taxon>Rhodymeniophycidae</taxon>
        <taxon>Gigartinales</taxon>
        <taxon>Gigartinaceae</taxon>
        <taxon>Chondrus</taxon>
    </lineage>
</organism>
<dbReference type="RefSeq" id="XP_005718174.1">
    <property type="nucleotide sequence ID" value="XM_005718117.1"/>
</dbReference>
<protein>
    <recommendedName>
        <fullName evidence="3">DUF924-domain-containing protein</fullName>
    </recommendedName>
</protein>
<dbReference type="InterPro" id="IPR011990">
    <property type="entry name" value="TPR-like_helical_dom_sf"/>
</dbReference>
<evidence type="ECO:0000313" key="2">
    <source>
        <dbReference type="Proteomes" id="UP000012073"/>
    </source>
</evidence>
<dbReference type="KEGG" id="ccp:CHC_T00006114001"/>
<dbReference type="SUPFAM" id="SSF48452">
    <property type="entry name" value="TPR-like"/>
    <property type="match status" value="1"/>
</dbReference>
<dbReference type="PhylomeDB" id="R7QJL4"/>
<dbReference type="Gene3D" id="1.20.58.320">
    <property type="entry name" value="TPR-like"/>
    <property type="match status" value="1"/>
</dbReference>
<dbReference type="GeneID" id="17325891"/>
<evidence type="ECO:0008006" key="3">
    <source>
        <dbReference type="Google" id="ProtNLM"/>
    </source>
</evidence>
<dbReference type="Proteomes" id="UP000012073">
    <property type="component" value="Unassembled WGS sequence"/>
</dbReference>
<gene>
    <name evidence="1" type="ORF">CHC_T00006114001</name>
</gene>
<dbReference type="InterPro" id="IPR010323">
    <property type="entry name" value="DUF924"/>
</dbReference>
<name>R7QJL4_CHOCR</name>
<reference evidence="2" key="1">
    <citation type="journal article" date="2013" name="Proc. Natl. Acad. Sci. U.S.A.">
        <title>Genome structure and metabolic features in the red seaweed Chondrus crispus shed light on evolution of the Archaeplastida.</title>
        <authorList>
            <person name="Collen J."/>
            <person name="Porcel B."/>
            <person name="Carre W."/>
            <person name="Ball S.G."/>
            <person name="Chaparro C."/>
            <person name="Tonon T."/>
            <person name="Barbeyron T."/>
            <person name="Michel G."/>
            <person name="Noel B."/>
            <person name="Valentin K."/>
            <person name="Elias M."/>
            <person name="Artiguenave F."/>
            <person name="Arun A."/>
            <person name="Aury J.M."/>
            <person name="Barbosa-Neto J.F."/>
            <person name="Bothwell J.H."/>
            <person name="Bouget F.Y."/>
            <person name="Brillet L."/>
            <person name="Cabello-Hurtado F."/>
            <person name="Capella-Gutierrez S."/>
            <person name="Charrier B."/>
            <person name="Cladiere L."/>
            <person name="Cock J.M."/>
            <person name="Coelho S.M."/>
            <person name="Colleoni C."/>
            <person name="Czjzek M."/>
            <person name="Da Silva C."/>
            <person name="Delage L."/>
            <person name="Denoeud F."/>
            <person name="Deschamps P."/>
            <person name="Dittami S.M."/>
            <person name="Gabaldon T."/>
            <person name="Gachon C.M."/>
            <person name="Groisillier A."/>
            <person name="Herve C."/>
            <person name="Jabbari K."/>
            <person name="Katinka M."/>
            <person name="Kloareg B."/>
            <person name="Kowalczyk N."/>
            <person name="Labadie K."/>
            <person name="Leblanc C."/>
            <person name="Lopez P.J."/>
            <person name="McLachlan D.H."/>
            <person name="Meslet-Cladiere L."/>
            <person name="Moustafa A."/>
            <person name="Nehr Z."/>
            <person name="Nyvall Collen P."/>
            <person name="Panaud O."/>
            <person name="Partensky F."/>
            <person name="Poulain J."/>
            <person name="Rensing S.A."/>
            <person name="Rousvoal S."/>
            <person name="Samson G."/>
            <person name="Symeonidi A."/>
            <person name="Weissenbach J."/>
            <person name="Zambounis A."/>
            <person name="Wincker P."/>
            <person name="Boyen C."/>
        </authorList>
    </citation>
    <scope>NUCLEOTIDE SEQUENCE [LARGE SCALE GENOMIC DNA]</scope>
    <source>
        <strain evidence="2">cv. Stackhouse</strain>
    </source>
</reference>
<dbReference type="Gene3D" id="1.25.40.10">
    <property type="entry name" value="Tetratricopeptide repeat domain"/>
    <property type="match status" value="1"/>
</dbReference>
<keyword evidence="2" id="KW-1185">Reference proteome</keyword>
<dbReference type="OrthoDB" id="414698at2759"/>
<sequence length="268" mass="30188">MVTRACQAFLIPAVLQSVRFRPGLNGAPRTTTTTWTYQLSTTRMMTTAPRQSADELVRDVLTHWFGSTEVGRYDSLDGQAKVWYEGGKEVDADIRNRFGADVESALQGEWDNLIDNSEYPITGPLAMVIMLDQYTRNIFRGSAKAYAGDEKCIEVALAIVKGSRWPRAKEQLSAPQLMSFLMPFMHQESMLHLDTCVDNVRELMNDSKAAGENADKVTKLLEANLGYAHKHRDIVQEFGRYPYRNEVLGRVSTPEELKFLDGGPRFGQ</sequence>
<dbReference type="STRING" id="2769.R7QJL4"/>
<proteinExistence type="predicted"/>
<evidence type="ECO:0000313" key="1">
    <source>
        <dbReference type="EMBL" id="CDF38289.1"/>
    </source>
</evidence>
<accession>R7QJL4</accession>
<dbReference type="OMA" id="YMPYMHS"/>
<dbReference type="Pfam" id="PF06041">
    <property type="entry name" value="DUF924"/>
    <property type="match status" value="1"/>
</dbReference>
<dbReference type="Gramene" id="CDF38289">
    <property type="protein sequence ID" value="CDF38289"/>
    <property type="gene ID" value="CHC_T00006114001"/>
</dbReference>
<dbReference type="EMBL" id="HG001914">
    <property type="protein sequence ID" value="CDF38289.1"/>
    <property type="molecule type" value="Genomic_DNA"/>
</dbReference>
<dbReference type="AlphaFoldDB" id="R7QJL4"/>